<proteinExistence type="predicted"/>
<keyword evidence="2" id="KW-1185">Reference proteome</keyword>
<evidence type="ECO:0008006" key="3">
    <source>
        <dbReference type="Google" id="ProtNLM"/>
    </source>
</evidence>
<sequence>MSRSHLIQHPGPKTSPRRHVVRGLSAPLAFDLSEGMTLMAAVAAAMDKAGCDTAVIRLDGLKIGPYSYVLPDKSPDDEHVAWYSETHSGEEAVLQQATAIVGRRNGDWFLHCHAFWEDKNTGRHAGHLLPDQVTLAVHYTGTGHGFIGGCFEVTADAETNFSFFRPKPLVEAPRVNAAIICLAPHEDLATSVAELSAELGFDNPEVLGIGSLIGADFTSTPSMESPISEVLLLKGARGGTQGSDPHLPMFCVDPEGGFFEGDIIRGGAPVCVTFEMILIGE</sequence>
<protein>
    <recommendedName>
        <fullName evidence="3">DUF296 domain-containing protein</fullName>
    </recommendedName>
</protein>
<name>A0ABR9CU99_9HYPH</name>
<dbReference type="Proteomes" id="UP000632063">
    <property type="component" value="Unassembled WGS sequence"/>
</dbReference>
<dbReference type="EMBL" id="JACYXI010000016">
    <property type="protein sequence ID" value="MBD8893862.1"/>
    <property type="molecule type" value="Genomic_DNA"/>
</dbReference>
<evidence type="ECO:0000313" key="2">
    <source>
        <dbReference type="Proteomes" id="UP000632063"/>
    </source>
</evidence>
<dbReference type="SUPFAM" id="SSF117856">
    <property type="entry name" value="AF0104/ALDC/Ptd012-like"/>
    <property type="match status" value="2"/>
</dbReference>
<gene>
    <name evidence="1" type="ORF">IG616_20135</name>
</gene>
<evidence type="ECO:0000313" key="1">
    <source>
        <dbReference type="EMBL" id="MBD8893862.1"/>
    </source>
</evidence>
<reference evidence="2" key="1">
    <citation type="submission" date="2020-09" db="EMBL/GenBank/DDBJ databases">
        <title>The genome sequence of strain Labrenzia suaedae 4C16A.</title>
        <authorList>
            <person name="Liu Y."/>
        </authorList>
    </citation>
    <scope>NUCLEOTIDE SEQUENCE [LARGE SCALE GENOMIC DNA]</scope>
    <source>
        <strain evidence="2">4C16A</strain>
    </source>
</reference>
<organism evidence="1 2">
    <name type="scientific">Roseibium litorale</name>
    <dbReference type="NCBI Taxonomy" id="2803841"/>
    <lineage>
        <taxon>Bacteria</taxon>
        <taxon>Pseudomonadati</taxon>
        <taxon>Pseudomonadota</taxon>
        <taxon>Alphaproteobacteria</taxon>
        <taxon>Hyphomicrobiales</taxon>
        <taxon>Stappiaceae</taxon>
        <taxon>Roseibium</taxon>
    </lineage>
</organism>
<accession>A0ABR9CU99</accession>
<comment type="caution">
    <text evidence="1">The sequence shown here is derived from an EMBL/GenBank/DDBJ whole genome shotgun (WGS) entry which is preliminary data.</text>
</comment>
<dbReference type="Gene3D" id="3.30.1330.80">
    <property type="entry name" value="Hypothetical protein, similar to alpha- acetolactate decarboxylase, domain 2"/>
    <property type="match status" value="1"/>
</dbReference>
<reference evidence="1 2" key="2">
    <citation type="journal article" date="2021" name="Int. J. Syst. Evol. Microbiol.">
        <title>Roseibium litorale sp. nov., isolated from a tidal flat sediment and proposal for the reclassification of Labrenzia polysiphoniae as Roseibium polysiphoniae comb. nov.</title>
        <authorList>
            <person name="Liu Y."/>
            <person name="Pei T."/>
            <person name="Du J."/>
            <person name="Chao M."/>
            <person name="Deng M.R."/>
            <person name="Zhu H."/>
        </authorList>
    </citation>
    <scope>NUCLEOTIDE SEQUENCE [LARGE SCALE GENOMIC DNA]</scope>
    <source>
        <strain evidence="1 2">4C16A</strain>
    </source>
</reference>
<dbReference type="RefSeq" id="WP_192150251.1">
    <property type="nucleotide sequence ID" value="NZ_JACYXI010000016.1"/>
</dbReference>